<protein>
    <submittedName>
        <fullName evidence="2">Uncharacterized protein</fullName>
    </submittedName>
</protein>
<feature type="transmembrane region" description="Helical" evidence="1">
    <location>
        <begin position="12"/>
        <end position="30"/>
    </location>
</feature>
<dbReference type="AlphaFoldDB" id="A0A1G8TGF1"/>
<sequence length="122" mass="13448">MGEAVGTEPFGLLIVAAGVVLILFGLLWRGRVRRPFAPLRALEAQDRIFARELRRAADMAIAAARRQAAPDEPAIIRVDDVIRVMTAQFGHYPVPREQAAAALRERFEAGACRTDCLTDAYD</sequence>
<evidence type="ECO:0000256" key="1">
    <source>
        <dbReference type="SAM" id="Phobius"/>
    </source>
</evidence>
<keyword evidence="3" id="KW-1185">Reference proteome</keyword>
<dbReference type="Proteomes" id="UP000199155">
    <property type="component" value="Unassembled WGS sequence"/>
</dbReference>
<evidence type="ECO:0000313" key="2">
    <source>
        <dbReference type="EMBL" id="SDJ40487.1"/>
    </source>
</evidence>
<keyword evidence="1" id="KW-0812">Transmembrane</keyword>
<reference evidence="2 3" key="1">
    <citation type="submission" date="2016-10" db="EMBL/GenBank/DDBJ databases">
        <authorList>
            <person name="de Groot N.N."/>
        </authorList>
    </citation>
    <scope>NUCLEOTIDE SEQUENCE [LARGE SCALE GENOMIC DNA]</scope>
    <source>
        <strain evidence="2 3">CGMCC 4.5727</strain>
    </source>
</reference>
<organism evidence="2 3">
    <name type="scientific">Streptomyces indicus</name>
    <dbReference type="NCBI Taxonomy" id="417292"/>
    <lineage>
        <taxon>Bacteria</taxon>
        <taxon>Bacillati</taxon>
        <taxon>Actinomycetota</taxon>
        <taxon>Actinomycetes</taxon>
        <taxon>Kitasatosporales</taxon>
        <taxon>Streptomycetaceae</taxon>
        <taxon>Streptomyces</taxon>
    </lineage>
</organism>
<dbReference type="STRING" id="417292.SAMN05421806_101248"/>
<accession>A0A1G8TGF1</accession>
<keyword evidence="1" id="KW-0472">Membrane</keyword>
<gene>
    <name evidence="2" type="ORF">SAMN05421806_101248</name>
</gene>
<name>A0A1G8TGF1_9ACTN</name>
<keyword evidence="1" id="KW-1133">Transmembrane helix</keyword>
<dbReference type="EMBL" id="FNFF01000001">
    <property type="protein sequence ID" value="SDJ40487.1"/>
    <property type="molecule type" value="Genomic_DNA"/>
</dbReference>
<proteinExistence type="predicted"/>
<evidence type="ECO:0000313" key="3">
    <source>
        <dbReference type="Proteomes" id="UP000199155"/>
    </source>
</evidence>